<evidence type="ECO:0000313" key="1">
    <source>
        <dbReference type="EMBL" id="CAG4992407.1"/>
    </source>
</evidence>
<dbReference type="Proteomes" id="UP000691718">
    <property type="component" value="Unassembled WGS sequence"/>
</dbReference>
<accession>A0A8S3X0F1</accession>
<dbReference type="AlphaFoldDB" id="A0A8S3X0F1"/>
<protein>
    <submittedName>
        <fullName evidence="1">(apollo) hypothetical protein</fullName>
    </submittedName>
</protein>
<gene>
    <name evidence="1" type="ORF">PAPOLLO_LOCUS12306</name>
</gene>
<dbReference type="EMBL" id="CAJQZP010000885">
    <property type="protein sequence ID" value="CAG4992407.1"/>
    <property type="molecule type" value="Genomic_DNA"/>
</dbReference>
<name>A0A8S3X0F1_PARAO</name>
<comment type="caution">
    <text evidence="1">The sequence shown here is derived from an EMBL/GenBank/DDBJ whole genome shotgun (WGS) entry which is preliminary data.</text>
</comment>
<proteinExistence type="predicted"/>
<reference evidence="1" key="1">
    <citation type="submission" date="2021-04" db="EMBL/GenBank/DDBJ databases">
        <authorList>
            <person name="Tunstrom K."/>
        </authorList>
    </citation>
    <scope>NUCLEOTIDE SEQUENCE</scope>
</reference>
<keyword evidence="2" id="KW-1185">Reference proteome</keyword>
<sequence length="90" mass="10975">MRDRYVLRNSKEILYSRLKFVNYVELECLEHEIYVVVADLVTSTQQRLGYTVTANRNRLRLLYVSRREFLRVAADDRYRRWDNLSRESRG</sequence>
<evidence type="ECO:0000313" key="2">
    <source>
        <dbReference type="Proteomes" id="UP000691718"/>
    </source>
</evidence>
<organism evidence="1 2">
    <name type="scientific">Parnassius apollo</name>
    <name type="common">Apollo butterfly</name>
    <name type="synonym">Papilio apollo</name>
    <dbReference type="NCBI Taxonomy" id="110799"/>
    <lineage>
        <taxon>Eukaryota</taxon>
        <taxon>Metazoa</taxon>
        <taxon>Ecdysozoa</taxon>
        <taxon>Arthropoda</taxon>
        <taxon>Hexapoda</taxon>
        <taxon>Insecta</taxon>
        <taxon>Pterygota</taxon>
        <taxon>Neoptera</taxon>
        <taxon>Endopterygota</taxon>
        <taxon>Lepidoptera</taxon>
        <taxon>Glossata</taxon>
        <taxon>Ditrysia</taxon>
        <taxon>Papilionoidea</taxon>
        <taxon>Papilionidae</taxon>
        <taxon>Parnassiinae</taxon>
        <taxon>Parnassini</taxon>
        <taxon>Parnassius</taxon>
        <taxon>Parnassius</taxon>
    </lineage>
</organism>